<evidence type="ECO:0000313" key="2">
    <source>
        <dbReference type="EMBL" id="QDO90054.1"/>
    </source>
</evidence>
<organism evidence="2 3">
    <name type="scientific">Ornithinimicrobium ciconiae</name>
    <dbReference type="NCBI Taxonomy" id="2594265"/>
    <lineage>
        <taxon>Bacteria</taxon>
        <taxon>Bacillati</taxon>
        <taxon>Actinomycetota</taxon>
        <taxon>Actinomycetes</taxon>
        <taxon>Micrococcales</taxon>
        <taxon>Ornithinimicrobiaceae</taxon>
        <taxon>Ornithinimicrobium</taxon>
    </lineage>
</organism>
<dbReference type="Gene3D" id="3.40.50.720">
    <property type="entry name" value="NAD(P)-binding Rossmann-like Domain"/>
    <property type="match status" value="1"/>
</dbReference>
<name>A0A516GEU9_9MICO</name>
<gene>
    <name evidence="2" type="ORF">FNH13_18400</name>
</gene>
<protein>
    <submittedName>
        <fullName evidence="2">Ornithine cyclodeaminase family protein</fullName>
    </submittedName>
</protein>
<dbReference type="PANTHER" id="PTHR13812:SF19">
    <property type="entry name" value="KETIMINE REDUCTASE MU-CRYSTALLIN"/>
    <property type="match status" value="1"/>
</dbReference>
<dbReference type="InterPro" id="IPR023401">
    <property type="entry name" value="ODC_N"/>
</dbReference>
<dbReference type="Proteomes" id="UP000315395">
    <property type="component" value="Chromosome"/>
</dbReference>
<dbReference type="FunFam" id="3.40.50.720:FF:000311">
    <property type="entry name" value="Ornithine cyclodeaminase"/>
    <property type="match status" value="1"/>
</dbReference>
<accession>A0A516GEU9</accession>
<dbReference type="EMBL" id="CP041616">
    <property type="protein sequence ID" value="QDO90054.1"/>
    <property type="molecule type" value="Genomic_DNA"/>
</dbReference>
<sequence length="320" mass="33591">MQFIDAATVRSLLEPTALVEGLRAAFAEPGSAVVPERAHHRIDDDLDATLLVMPAWQRGRWLGVKVVGHFPHNREQGLPGLYGSYLLGSASTGQPVAVLDGTELTRWRTAAASALAADSLAPREVREHLLIGAGNVAAAVPACYATVREVGLTRVWSRTPAGAADLVDRLRADGLDAEVATDLREGVRRADVITAATSATSPLVLAEDVTPGTHVDLIGAFTPAMVEADPALVTTASLFVDVPEALHEAGDLTGPLRDGTLQQSDVRATLADLCTGAHPGRESTEEVTVFKSVGTALEDLVAAGLVWDAHRAAVRGETDE</sequence>
<evidence type="ECO:0000313" key="3">
    <source>
        <dbReference type="Proteomes" id="UP000315395"/>
    </source>
</evidence>
<dbReference type="GO" id="GO:0019752">
    <property type="term" value="P:carboxylic acid metabolic process"/>
    <property type="evidence" value="ECO:0007669"/>
    <property type="project" value="UniProtKB-ARBA"/>
</dbReference>
<proteinExistence type="inferred from homology"/>
<dbReference type="OrthoDB" id="7209364at2"/>
<dbReference type="AlphaFoldDB" id="A0A516GEU9"/>
<dbReference type="Pfam" id="PF02423">
    <property type="entry name" value="OCD_Mu_crystall"/>
    <property type="match status" value="1"/>
</dbReference>
<dbReference type="PIRSF" id="PIRSF001439">
    <property type="entry name" value="CryM"/>
    <property type="match status" value="1"/>
</dbReference>
<dbReference type="KEGG" id="orz:FNH13_18400"/>
<dbReference type="RefSeq" id="WP_143784780.1">
    <property type="nucleotide sequence ID" value="NZ_CP041616.1"/>
</dbReference>
<reference evidence="2 3" key="1">
    <citation type="submission" date="2019-07" db="EMBL/GenBank/DDBJ databases">
        <title>complete genome sequencing of Ornithinimicrobium sp. H23M54.</title>
        <authorList>
            <person name="Bae J.-W."/>
            <person name="Lee S.-Y."/>
        </authorList>
    </citation>
    <scope>NUCLEOTIDE SEQUENCE [LARGE SCALE GENOMIC DNA]</scope>
    <source>
        <strain evidence="2 3">H23M54</strain>
    </source>
</reference>
<dbReference type="NCBIfam" id="NF004793">
    <property type="entry name" value="PRK06141.1"/>
    <property type="match status" value="1"/>
</dbReference>
<dbReference type="PANTHER" id="PTHR13812">
    <property type="entry name" value="KETIMINE REDUCTASE MU-CRYSTALLIN"/>
    <property type="match status" value="1"/>
</dbReference>
<dbReference type="GO" id="GO:0016491">
    <property type="term" value="F:oxidoreductase activity"/>
    <property type="evidence" value="ECO:0007669"/>
    <property type="project" value="UniProtKB-ARBA"/>
</dbReference>
<dbReference type="GO" id="GO:0005737">
    <property type="term" value="C:cytoplasm"/>
    <property type="evidence" value="ECO:0007669"/>
    <property type="project" value="TreeGrafter"/>
</dbReference>
<dbReference type="Gene3D" id="3.30.1780.10">
    <property type="entry name" value="ornithine cyclodeaminase, domain 1"/>
    <property type="match status" value="1"/>
</dbReference>
<comment type="similarity">
    <text evidence="1">Belongs to the ornithine cyclodeaminase/mu-crystallin family.</text>
</comment>
<dbReference type="SUPFAM" id="SSF51735">
    <property type="entry name" value="NAD(P)-binding Rossmann-fold domains"/>
    <property type="match status" value="1"/>
</dbReference>
<dbReference type="InterPro" id="IPR003462">
    <property type="entry name" value="ODC_Mu_crystall"/>
</dbReference>
<dbReference type="InterPro" id="IPR036291">
    <property type="entry name" value="NAD(P)-bd_dom_sf"/>
</dbReference>
<evidence type="ECO:0000256" key="1">
    <source>
        <dbReference type="ARBA" id="ARBA00008903"/>
    </source>
</evidence>
<keyword evidence="3" id="KW-1185">Reference proteome</keyword>